<dbReference type="AlphaFoldDB" id="A0A3S5CMG5"/>
<reference evidence="3" key="1">
    <citation type="submission" date="2018-11" db="EMBL/GenBank/DDBJ databases">
        <authorList>
            <consortium name="Pathogen Informatics"/>
        </authorList>
    </citation>
    <scope>NUCLEOTIDE SEQUENCE</scope>
</reference>
<evidence type="ECO:0000313" key="3">
    <source>
        <dbReference type="EMBL" id="VEL32957.1"/>
    </source>
</evidence>
<gene>
    <name evidence="3" type="ORF">PXEA_LOCUS26397</name>
</gene>
<dbReference type="PANTHER" id="PTHR12117:SF0">
    <property type="entry name" value="PROLYL 3-HYDROXYLASE OGFOD1"/>
    <property type="match status" value="1"/>
</dbReference>
<name>A0A3S5CMG5_9PLAT</name>
<evidence type="ECO:0000313" key="4">
    <source>
        <dbReference type="Proteomes" id="UP000784294"/>
    </source>
</evidence>
<feature type="region of interest" description="Disordered" evidence="1">
    <location>
        <begin position="63"/>
        <end position="98"/>
    </location>
</feature>
<feature type="compositionally biased region" description="Polar residues" evidence="1">
    <location>
        <begin position="68"/>
        <end position="80"/>
    </location>
</feature>
<organism evidence="3 4">
    <name type="scientific">Protopolystoma xenopodis</name>
    <dbReference type="NCBI Taxonomy" id="117903"/>
    <lineage>
        <taxon>Eukaryota</taxon>
        <taxon>Metazoa</taxon>
        <taxon>Spiralia</taxon>
        <taxon>Lophotrochozoa</taxon>
        <taxon>Platyhelminthes</taxon>
        <taxon>Monogenea</taxon>
        <taxon>Polyopisthocotylea</taxon>
        <taxon>Polystomatidea</taxon>
        <taxon>Polystomatidae</taxon>
        <taxon>Protopolystoma</taxon>
    </lineage>
</organism>
<dbReference type="EMBL" id="CAAALY010244939">
    <property type="protein sequence ID" value="VEL32957.1"/>
    <property type="molecule type" value="Genomic_DNA"/>
</dbReference>
<dbReference type="OrthoDB" id="430522at2759"/>
<evidence type="ECO:0000259" key="2">
    <source>
        <dbReference type="Pfam" id="PF10637"/>
    </source>
</evidence>
<keyword evidence="4" id="KW-1185">Reference proteome</keyword>
<protein>
    <recommendedName>
        <fullName evidence="2">Oxoglutarate/iron-dependent oxygenase C-terminal degradation domain-containing protein</fullName>
    </recommendedName>
</protein>
<accession>A0A3S5CMG5</accession>
<dbReference type="GO" id="GO:0031418">
    <property type="term" value="F:L-ascorbic acid binding"/>
    <property type="evidence" value="ECO:0007669"/>
    <property type="project" value="InterPro"/>
</dbReference>
<dbReference type="Proteomes" id="UP000784294">
    <property type="component" value="Unassembled WGS sequence"/>
</dbReference>
<proteinExistence type="predicted"/>
<dbReference type="GO" id="GO:0031543">
    <property type="term" value="F:peptidyl-proline dioxygenase activity"/>
    <property type="evidence" value="ECO:0007669"/>
    <property type="project" value="TreeGrafter"/>
</dbReference>
<dbReference type="GO" id="GO:0005506">
    <property type="term" value="F:iron ion binding"/>
    <property type="evidence" value="ECO:0007669"/>
    <property type="project" value="InterPro"/>
</dbReference>
<dbReference type="PANTHER" id="PTHR12117">
    <property type="entry name" value="HISTONE ACETYLTRANSFERASE COMPLEX"/>
    <property type="match status" value="1"/>
</dbReference>
<feature type="domain" description="Oxoglutarate/iron-dependent oxygenase C-terminal degradation" evidence="2">
    <location>
        <begin position="35"/>
        <end position="225"/>
    </location>
</feature>
<sequence length="273" mass="30543">MPFVFGASLDDSLLTAYQVNDEQLPSLLQQMQLPEVCRQVLRLFASEAMLLVLSEITNTHLFPKEQKSMNTSSGRPSGQPSAKHLRSDRTDGGGASSKVPQLTAPCFRRWCAGSYSLLADQFVASPLARWRVETLLHLLPQRPWVETPSICPSHPTSTLPSDVSPSSNNFREQTDFEWQDSWGGQTIYLVKDEDEEILSVTPRDNSLSIAYIDESTYSFVKYLNHGRPQCSVRYNQMNLVDLSVTYLELEGTDKIAESDAIAKNCSDKESEGD</sequence>
<comment type="caution">
    <text evidence="3">The sequence shown here is derived from an EMBL/GenBank/DDBJ whole genome shotgun (WGS) entry which is preliminary data.</text>
</comment>
<dbReference type="GO" id="GO:0006449">
    <property type="term" value="P:regulation of translational termination"/>
    <property type="evidence" value="ECO:0007669"/>
    <property type="project" value="TreeGrafter"/>
</dbReference>
<dbReference type="InterPro" id="IPR019601">
    <property type="entry name" value="Oxoglutarate/Fe-dep_Oase_C"/>
</dbReference>
<dbReference type="GO" id="GO:0005737">
    <property type="term" value="C:cytoplasm"/>
    <property type="evidence" value="ECO:0007669"/>
    <property type="project" value="TreeGrafter"/>
</dbReference>
<evidence type="ECO:0000256" key="1">
    <source>
        <dbReference type="SAM" id="MobiDB-lite"/>
    </source>
</evidence>
<dbReference type="InterPro" id="IPR051842">
    <property type="entry name" value="uS12_prolyl_hydroxylase"/>
</dbReference>
<dbReference type="Gene3D" id="2.60.120.620">
    <property type="entry name" value="q2cbj1_9rhob like domain"/>
    <property type="match status" value="1"/>
</dbReference>
<dbReference type="Pfam" id="PF10637">
    <property type="entry name" value="Ofd1_CTDD"/>
    <property type="match status" value="1"/>
</dbReference>